<dbReference type="HOGENOM" id="CLU_1304437_0_0_4"/>
<proteinExistence type="predicted"/>
<reference evidence="2" key="1">
    <citation type="submission" date="2006-12" db="EMBL/GenBank/DDBJ databases">
        <title>Complete sequence of chromosome 1 of Verminephrobacter eiseniae EF01-2.</title>
        <authorList>
            <person name="Copeland A."/>
            <person name="Lucas S."/>
            <person name="Lapidus A."/>
            <person name="Barry K."/>
            <person name="Detter J.C."/>
            <person name="Glavina del Rio T."/>
            <person name="Dalin E."/>
            <person name="Tice H."/>
            <person name="Pitluck S."/>
            <person name="Chertkov O."/>
            <person name="Brettin T."/>
            <person name="Bruce D."/>
            <person name="Han C."/>
            <person name="Tapia R."/>
            <person name="Gilna P."/>
            <person name="Schmutz J."/>
            <person name="Larimer F."/>
            <person name="Land M."/>
            <person name="Hauser L."/>
            <person name="Kyrpides N."/>
            <person name="Kim E."/>
            <person name="Stahl D."/>
            <person name="Richardson P."/>
        </authorList>
    </citation>
    <scope>NUCLEOTIDE SEQUENCE [LARGE SCALE GENOMIC DNA]</scope>
    <source>
        <strain evidence="2">EF01-2</strain>
    </source>
</reference>
<dbReference type="EMBL" id="CP000542">
    <property type="protein sequence ID" value="ABM59380.1"/>
    <property type="molecule type" value="Genomic_DNA"/>
</dbReference>
<protein>
    <submittedName>
        <fullName evidence="1">Uncharacterized protein</fullName>
    </submittedName>
</protein>
<dbReference type="KEGG" id="vei:Veis_3664"/>
<dbReference type="AlphaFoldDB" id="A1WP23"/>
<dbReference type="Proteomes" id="UP000000374">
    <property type="component" value="Chromosome"/>
</dbReference>
<evidence type="ECO:0000313" key="2">
    <source>
        <dbReference type="Proteomes" id="UP000000374"/>
    </source>
</evidence>
<accession>A1WP23</accession>
<sequence length="211" mass="23148">MKCERGRWLATSACGMHPEWRVSKHAGGQDYGFATEGVWRSRNQHVARVGCHSNATERCSGIGSCLGVSGRVRSSDTGYGWQTSSSSVVSGVQIPCLFSGFRRRGASGELLAQGKVRLWCALLEMGALLSHAPMVGPMGGLPASEWREALQAGDYSNGRSDGQMLDRTHCRVKRRLLNCNQRAKASRYGGTHARRDIAFECDTWLNPKFKL</sequence>
<keyword evidence="2" id="KW-1185">Reference proteome</keyword>
<name>A1WP23_VEREI</name>
<organism evidence="1 2">
    <name type="scientific">Verminephrobacter eiseniae (strain EF01-2)</name>
    <dbReference type="NCBI Taxonomy" id="391735"/>
    <lineage>
        <taxon>Bacteria</taxon>
        <taxon>Pseudomonadati</taxon>
        <taxon>Pseudomonadota</taxon>
        <taxon>Betaproteobacteria</taxon>
        <taxon>Burkholderiales</taxon>
        <taxon>Comamonadaceae</taxon>
        <taxon>Verminephrobacter</taxon>
    </lineage>
</organism>
<evidence type="ECO:0000313" key="1">
    <source>
        <dbReference type="EMBL" id="ABM59380.1"/>
    </source>
</evidence>
<gene>
    <name evidence="1" type="ordered locus">Veis_3664</name>
</gene>